<accession>B3RNY6</accession>
<keyword evidence="2" id="KW-0378">Hydrolase</keyword>
<feature type="active site" description="Nucleophile" evidence="3">
    <location>
        <position position="263"/>
    </location>
</feature>
<dbReference type="GO" id="GO:0006525">
    <property type="term" value="P:arginine metabolic process"/>
    <property type="evidence" value="ECO:0000318"/>
    <property type="project" value="GO_Central"/>
</dbReference>
<dbReference type="OMA" id="RKEADMM"/>
<evidence type="ECO:0000256" key="3">
    <source>
        <dbReference type="PIRSR" id="PIRSR633199-1"/>
    </source>
</evidence>
<keyword evidence="5" id="KW-1185">Reference proteome</keyword>
<dbReference type="CTD" id="6751145"/>
<dbReference type="STRING" id="10228.B3RNY6"/>
<dbReference type="EMBL" id="DS985242">
    <property type="protein sequence ID" value="EDV27542.1"/>
    <property type="molecule type" value="Genomic_DNA"/>
</dbReference>
<reference evidence="4 5" key="1">
    <citation type="journal article" date="2008" name="Nature">
        <title>The Trichoplax genome and the nature of placozoans.</title>
        <authorList>
            <person name="Srivastava M."/>
            <person name="Begovic E."/>
            <person name="Chapman J."/>
            <person name="Putnam N.H."/>
            <person name="Hellsten U."/>
            <person name="Kawashima T."/>
            <person name="Kuo A."/>
            <person name="Mitros T."/>
            <person name="Salamov A."/>
            <person name="Carpenter M.L."/>
            <person name="Signorovitch A.Y."/>
            <person name="Moreno M.A."/>
            <person name="Kamm K."/>
            <person name="Grimwood J."/>
            <person name="Schmutz J."/>
            <person name="Shapiro H."/>
            <person name="Grigoriev I.V."/>
            <person name="Buss L.W."/>
            <person name="Schierwater B."/>
            <person name="Dellaporta S.L."/>
            <person name="Rokhsar D.S."/>
        </authorList>
    </citation>
    <scope>NUCLEOTIDE SEQUENCE [LARGE SCALE GENOMIC DNA]</scope>
    <source>
        <strain evidence="4 5">Grell-BS-1999</strain>
    </source>
</reference>
<evidence type="ECO:0000313" key="4">
    <source>
        <dbReference type="EMBL" id="EDV27542.1"/>
    </source>
</evidence>
<dbReference type="Gene3D" id="3.75.10.10">
    <property type="entry name" value="L-arginine/glycine Amidinotransferase, Chain A"/>
    <property type="match status" value="1"/>
</dbReference>
<dbReference type="InterPro" id="IPR033199">
    <property type="entry name" value="DDAH-like"/>
</dbReference>
<dbReference type="eggNOG" id="ENOG502QWPA">
    <property type="taxonomic scope" value="Eukaryota"/>
</dbReference>
<dbReference type="InParanoid" id="B3RNY6"/>
<dbReference type="Proteomes" id="UP000009022">
    <property type="component" value="Unassembled WGS sequence"/>
</dbReference>
<evidence type="ECO:0000313" key="5">
    <source>
        <dbReference type="Proteomes" id="UP000009022"/>
    </source>
</evidence>
<dbReference type="KEGG" id="tad:TRIADDRAFT_21132"/>
<sequence length="268" mass="29640">MSTGPFKCKYALVCESVPDSYASQSLRSREPNDPIDIDLARRQHAEYIKLLKDLVENIITIPCDENYPDCVFVEDTAVVLDGTALICRPGAESRRGEVDAVRQKLAELKLRIVEVEAPGTLDGGDVVFTGKEIFVGISNRTNIAGATAVARAFPDYQVSMIKIKGSLHLKSILTMVDSETLVVVGNEYGKKVIENMQNNCNYIYQKITVPEGGASNCLHVNDNIIHGSPSEIEDVEKFFEIMNKPTYHVENSEFNKADGCLTCRSVLF</sequence>
<evidence type="ECO:0000256" key="1">
    <source>
        <dbReference type="ARBA" id="ARBA00008532"/>
    </source>
</evidence>
<organism evidence="4 5">
    <name type="scientific">Trichoplax adhaerens</name>
    <name type="common">Trichoplax reptans</name>
    <dbReference type="NCBI Taxonomy" id="10228"/>
    <lineage>
        <taxon>Eukaryota</taxon>
        <taxon>Metazoa</taxon>
        <taxon>Placozoa</taxon>
        <taxon>Uniplacotomia</taxon>
        <taxon>Trichoplacea</taxon>
        <taxon>Trichoplacidae</taxon>
        <taxon>Trichoplax</taxon>
    </lineage>
</organism>
<dbReference type="GeneID" id="6751145"/>
<dbReference type="PANTHER" id="PTHR12737">
    <property type="entry name" value="DIMETHYLARGININE DIMETHYLAMINOHYDROLASE"/>
    <property type="match status" value="1"/>
</dbReference>
<dbReference type="PhylomeDB" id="B3RNY6"/>
<evidence type="ECO:0000256" key="2">
    <source>
        <dbReference type="ARBA" id="ARBA00022801"/>
    </source>
</evidence>
<dbReference type="RefSeq" id="XP_002109376.1">
    <property type="nucleotide sequence ID" value="XM_002109340.1"/>
</dbReference>
<protein>
    <submittedName>
        <fullName evidence="4">Uncharacterized protein</fullName>
    </submittedName>
</protein>
<dbReference type="GO" id="GO:0000052">
    <property type="term" value="P:citrulline metabolic process"/>
    <property type="evidence" value="ECO:0000318"/>
    <property type="project" value="GO_Central"/>
</dbReference>
<dbReference type="Pfam" id="PF19420">
    <property type="entry name" value="DDAH_eukar"/>
    <property type="match status" value="1"/>
</dbReference>
<name>B3RNY6_TRIAD</name>
<dbReference type="AlphaFoldDB" id="B3RNY6"/>
<dbReference type="PANTHER" id="PTHR12737:SF9">
    <property type="entry name" value="DIMETHYLARGININASE"/>
    <property type="match status" value="1"/>
</dbReference>
<dbReference type="GO" id="GO:0016597">
    <property type="term" value="F:amino acid binding"/>
    <property type="evidence" value="ECO:0000318"/>
    <property type="project" value="GO_Central"/>
</dbReference>
<dbReference type="FunCoup" id="B3RNY6">
    <property type="interactions" value="814"/>
</dbReference>
<dbReference type="GO" id="GO:0016403">
    <property type="term" value="F:dimethylargininase activity"/>
    <property type="evidence" value="ECO:0000318"/>
    <property type="project" value="GO_Central"/>
</dbReference>
<dbReference type="FunFam" id="3.75.10.10:FF:000004">
    <property type="entry name" value="N(G),N(G)-dimethylarginine dimethylaminohydrolase 1"/>
    <property type="match status" value="1"/>
</dbReference>
<dbReference type="SUPFAM" id="SSF55909">
    <property type="entry name" value="Pentein"/>
    <property type="match status" value="1"/>
</dbReference>
<proteinExistence type="inferred from homology"/>
<feature type="active site" description="Proton donor" evidence="3">
    <location>
        <position position="168"/>
    </location>
</feature>
<dbReference type="HOGENOM" id="CLU_067923_0_0_1"/>
<gene>
    <name evidence="4" type="ORF">TRIADDRAFT_21132</name>
</gene>
<dbReference type="OrthoDB" id="10016839at2759"/>
<comment type="similarity">
    <text evidence="1">Belongs to the DDAH family.</text>
</comment>
<dbReference type="GO" id="GO:0045429">
    <property type="term" value="P:positive regulation of nitric oxide biosynthetic process"/>
    <property type="evidence" value="ECO:0000318"/>
    <property type="project" value="GO_Central"/>
</dbReference>